<dbReference type="InterPro" id="IPR034751">
    <property type="entry name" value="Yippee"/>
</dbReference>
<reference evidence="3" key="2">
    <citation type="submission" date="2025-08" db="UniProtKB">
        <authorList>
            <consortium name="Ensembl"/>
        </authorList>
    </citation>
    <scope>IDENTIFICATION</scope>
</reference>
<keyword evidence="4" id="KW-1185">Reference proteome</keyword>
<dbReference type="Proteomes" id="UP000314981">
    <property type="component" value="Chromosome 25"/>
</dbReference>
<dbReference type="STRING" id="30522.A0A4W2BT73"/>
<evidence type="ECO:0000313" key="4">
    <source>
        <dbReference type="Proteomes" id="UP000314981"/>
    </source>
</evidence>
<dbReference type="PROSITE" id="PS51792">
    <property type="entry name" value="YIPPEE"/>
    <property type="match status" value="1"/>
</dbReference>
<accession>A0A4W2BT73</accession>
<dbReference type="PANTHER" id="PTHR13848">
    <property type="entry name" value="PROTEIN YIPPEE-LIKE CG15309-RELATED"/>
    <property type="match status" value="1"/>
</dbReference>
<feature type="domain" description="Yippee" evidence="2">
    <location>
        <begin position="201"/>
        <end position="293"/>
    </location>
</feature>
<evidence type="ECO:0000256" key="1">
    <source>
        <dbReference type="SAM" id="MobiDB-lite"/>
    </source>
</evidence>
<organism evidence="3 4">
    <name type="scientific">Bos indicus x Bos taurus</name>
    <name type="common">Hybrid cattle</name>
    <dbReference type="NCBI Taxonomy" id="30522"/>
    <lineage>
        <taxon>Eukaryota</taxon>
        <taxon>Metazoa</taxon>
        <taxon>Chordata</taxon>
        <taxon>Craniata</taxon>
        <taxon>Vertebrata</taxon>
        <taxon>Euteleostomi</taxon>
        <taxon>Mammalia</taxon>
        <taxon>Eutheria</taxon>
        <taxon>Laurasiatheria</taxon>
        <taxon>Artiodactyla</taxon>
        <taxon>Ruminantia</taxon>
        <taxon>Pecora</taxon>
        <taxon>Bovidae</taxon>
        <taxon>Bovinae</taxon>
        <taxon>Bos</taxon>
    </lineage>
</organism>
<dbReference type="InterPro" id="IPR039058">
    <property type="entry name" value="Yippee_fam"/>
</dbReference>
<evidence type="ECO:0000313" key="3">
    <source>
        <dbReference type="Ensembl" id="ENSBIXP00000002120.1"/>
    </source>
</evidence>
<dbReference type="Ensembl" id="ENSBIXT00000012546.1">
    <property type="protein sequence ID" value="ENSBIXP00000002120.1"/>
    <property type="gene ID" value="ENSBIXG00000008629.1"/>
</dbReference>
<name>A0A4W2BT73_BOBOX</name>
<dbReference type="AlphaFoldDB" id="A0A4W2BT73"/>
<evidence type="ECO:0000259" key="2">
    <source>
        <dbReference type="PROSITE" id="PS51792"/>
    </source>
</evidence>
<protein>
    <submittedName>
        <fullName evidence="3">Yippee like 3</fullName>
    </submittedName>
</protein>
<proteinExistence type="predicted"/>
<sequence>TFADNYDYCFPGPCVQSRHHLPPNPRSGQVSQILAPSRTAGGQVGDEARAVGQAGWVSGRSRISGPAWAGSRGKGSPGLRWPLCDAPPHLHTARRLVTAAAGTRGRPPPPPAAAAAAAGLGVNKSRRLRTRAGGDGAHQERPPLPGQATPADRIPARPGEALGSLCSPWAAPRVGPLPPAPAMVRISKPKTFQAYLDDCHRRYSCAHCRAHLANHDDLISKSFQGSQGRAYLFNSVNRPSREIGRWTKWTTPPHLPAIWLAWISFLNPFLPRLPSRYGLCAALLAPVHHLPRDVLPPSPSYPTRVCSPCSVAFVHNKTMEWRQPQAHVESGRGYSDADSCLYRPVPL</sequence>
<feature type="region of interest" description="Disordered" evidence="1">
    <location>
        <begin position="100"/>
        <end position="153"/>
    </location>
</feature>
<reference evidence="3 4" key="1">
    <citation type="submission" date="2018-11" db="EMBL/GenBank/DDBJ databases">
        <title>Haplotype-resolved cattle genomes.</title>
        <authorList>
            <person name="Low W.Y."/>
            <person name="Tearle R."/>
            <person name="Bickhart D.M."/>
            <person name="Rosen B.D."/>
            <person name="Koren S."/>
            <person name="Rhie A."/>
            <person name="Hiendleder S."/>
            <person name="Phillippy A.M."/>
            <person name="Smith T.P.L."/>
            <person name="Williams J.L."/>
        </authorList>
    </citation>
    <scope>NUCLEOTIDE SEQUENCE [LARGE SCALE GENOMIC DNA]</scope>
</reference>
<reference evidence="3" key="3">
    <citation type="submission" date="2025-09" db="UniProtKB">
        <authorList>
            <consortium name="Ensembl"/>
        </authorList>
    </citation>
    <scope>IDENTIFICATION</scope>
</reference>